<evidence type="ECO:0000259" key="5">
    <source>
        <dbReference type="PROSITE" id="PS50977"/>
    </source>
</evidence>
<dbReference type="AlphaFoldDB" id="A0A8G2BEB3"/>
<protein>
    <submittedName>
        <fullName evidence="6">Transcriptional regulator, TetR family</fullName>
    </submittedName>
</protein>
<evidence type="ECO:0000256" key="2">
    <source>
        <dbReference type="ARBA" id="ARBA00023125"/>
    </source>
</evidence>
<dbReference type="SUPFAM" id="SSF48498">
    <property type="entry name" value="Tetracyclin repressor-like, C-terminal domain"/>
    <property type="match status" value="1"/>
</dbReference>
<dbReference type="Proteomes" id="UP000198615">
    <property type="component" value="Unassembled WGS sequence"/>
</dbReference>
<name>A0A8G2BEB3_9PROT</name>
<dbReference type="GO" id="GO:0003677">
    <property type="term" value="F:DNA binding"/>
    <property type="evidence" value="ECO:0007669"/>
    <property type="project" value="UniProtKB-UniRule"/>
</dbReference>
<keyword evidence="3" id="KW-0804">Transcription</keyword>
<sequence>MPRPAAPREEIVDRLGDVFRRHGYGGASLKLLSDATGLGRSSLYHYFPNGKEDMALAVLDSAERWMGDEVVPILESAASPQEKVRAVVAALDRFYLGGRRSCLLELFAIGDAREVFGPRVSQRLANLRSALAGIAREAGHPPDDATRRAEDAMIAIHGGLVVSRGLGDTTPFRRVLDGLEKTLIG</sequence>
<dbReference type="PANTHER" id="PTHR47506:SF1">
    <property type="entry name" value="HTH-TYPE TRANSCRIPTIONAL REGULATOR YJDC"/>
    <property type="match status" value="1"/>
</dbReference>
<dbReference type="InterPro" id="IPR001647">
    <property type="entry name" value="HTH_TetR"/>
</dbReference>
<dbReference type="PANTHER" id="PTHR47506">
    <property type="entry name" value="TRANSCRIPTIONAL REGULATORY PROTEIN"/>
    <property type="match status" value="1"/>
</dbReference>
<keyword evidence="7" id="KW-1185">Reference proteome</keyword>
<dbReference type="InterPro" id="IPR009057">
    <property type="entry name" value="Homeodomain-like_sf"/>
</dbReference>
<dbReference type="EMBL" id="FNBW01000001">
    <property type="protein sequence ID" value="SDF04345.1"/>
    <property type="molecule type" value="Genomic_DNA"/>
</dbReference>
<feature type="DNA-binding region" description="H-T-H motif" evidence="4">
    <location>
        <begin position="28"/>
        <end position="47"/>
    </location>
</feature>
<dbReference type="InterPro" id="IPR036271">
    <property type="entry name" value="Tet_transcr_reg_TetR-rel_C_sf"/>
</dbReference>
<accession>A0A8G2BEB3</accession>
<reference evidence="6 7" key="1">
    <citation type="submission" date="2016-10" db="EMBL/GenBank/DDBJ databases">
        <authorList>
            <person name="Varghese N."/>
            <person name="Submissions S."/>
        </authorList>
    </citation>
    <scope>NUCLEOTIDE SEQUENCE [LARGE SCALE GENOMIC DNA]</scope>
    <source>
        <strain evidence="6 7">DSM 18839</strain>
    </source>
</reference>
<dbReference type="PROSITE" id="PS50977">
    <property type="entry name" value="HTH_TETR_2"/>
    <property type="match status" value="1"/>
</dbReference>
<evidence type="ECO:0000313" key="6">
    <source>
        <dbReference type="EMBL" id="SDF04345.1"/>
    </source>
</evidence>
<keyword evidence="2 4" id="KW-0238">DNA-binding</keyword>
<evidence type="ECO:0000256" key="4">
    <source>
        <dbReference type="PROSITE-ProRule" id="PRU00335"/>
    </source>
</evidence>
<comment type="caution">
    <text evidence="6">The sequence shown here is derived from an EMBL/GenBank/DDBJ whole genome shotgun (WGS) entry which is preliminary data.</text>
</comment>
<dbReference type="SUPFAM" id="SSF46689">
    <property type="entry name" value="Homeodomain-like"/>
    <property type="match status" value="1"/>
</dbReference>
<evidence type="ECO:0000313" key="7">
    <source>
        <dbReference type="Proteomes" id="UP000198615"/>
    </source>
</evidence>
<dbReference type="RefSeq" id="WP_093147267.1">
    <property type="nucleotide sequence ID" value="NZ_FNBW01000001.1"/>
</dbReference>
<feature type="domain" description="HTH tetR-type" evidence="5">
    <location>
        <begin position="5"/>
        <end position="65"/>
    </location>
</feature>
<evidence type="ECO:0000256" key="1">
    <source>
        <dbReference type="ARBA" id="ARBA00023015"/>
    </source>
</evidence>
<evidence type="ECO:0000256" key="3">
    <source>
        <dbReference type="ARBA" id="ARBA00023163"/>
    </source>
</evidence>
<dbReference type="OrthoDB" id="9811084at2"/>
<keyword evidence="1" id="KW-0805">Transcription regulation</keyword>
<proteinExistence type="predicted"/>
<gene>
    <name evidence="6" type="ORF">SAMN05660686_00014</name>
</gene>
<dbReference type="Gene3D" id="1.10.357.10">
    <property type="entry name" value="Tetracycline Repressor, domain 2"/>
    <property type="match status" value="1"/>
</dbReference>
<organism evidence="6 7">
    <name type="scientific">Thalassobaculum litoreum DSM 18839</name>
    <dbReference type="NCBI Taxonomy" id="1123362"/>
    <lineage>
        <taxon>Bacteria</taxon>
        <taxon>Pseudomonadati</taxon>
        <taxon>Pseudomonadota</taxon>
        <taxon>Alphaproteobacteria</taxon>
        <taxon>Rhodospirillales</taxon>
        <taxon>Thalassobaculaceae</taxon>
        <taxon>Thalassobaculum</taxon>
    </lineage>
</organism>
<dbReference type="Pfam" id="PF00440">
    <property type="entry name" value="TetR_N"/>
    <property type="match status" value="1"/>
</dbReference>